<evidence type="ECO:0000313" key="2">
    <source>
        <dbReference type="Proteomes" id="UP000078390"/>
    </source>
</evidence>
<dbReference type="Proteomes" id="UP000078390">
    <property type="component" value="Unassembled WGS sequence"/>
</dbReference>
<dbReference type="OrthoDB" id="9789538at2"/>
<protein>
    <submittedName>
        <fullName evidence="1">Uncharacterized protein</fullName>
    </submittedName>
</protein>
<organism evidence="1 2">
    <name type="scientific">Thermosulfurimonas dismutans</name>
    <dbReference type="NCBI Taxonomy" id="999894"/>
    <lineage>
        <taxon>Bacteria</taxon>
        <taxon>Pseudomonadati</taxon>
        <taxon>Thermodesulfobacteriota</taxon>
        <taxon>Thermodesulfobacteria</taxon>
        <taxon>Thermodesulfobacteriales</taxon>
        <taxon>Thermodesulfobacteriaceae</taxon>
        <taxon>Thermosulfurimonas</taxon>
    </lineage>
</organism>
<evidence type="ECO:0000313" key="1">
    <source>
        <dbReference type="EMBL" id="OAQ21234.1"/>
    </source>
</evidence>
<reference evidence="1 2" key="1">
    <citation type="submission" date="2016-04" db="EMBL/GenBank/DDBJ databases">
        <title>Genome analysis of Thermosulfurimonas dismutans, the first thermophilic sulfur-disproportionating bacterium of the phylum Thermodesulfobacteria.</title>
        <authorList>
            <person name="Mardanov A.V."/>
            <person name="Beletsky A.V."/>
            <person name="Kadnikov V.V."/>
            <person name="Slobodkin A.I."/>
            <person name="Ravin N.V."/>
        </authorList>
    </citation>
    <scope>NUCLEOTIDE SEQUENCE [LARGE SCALE GENOMIC DNA]</scope>
    <source>
        <strain evidence="1 2">S95</strain>
    </source>
</reference>
<gene>
    <name evidence="1" type="ORF">TDIS_0454</name>
</gene>
<proteinExistence type="predicted"/>
<accession>A0A179D558</accession>
<dbReference type="AlphaFoldDB" id="A0A179D558"/>
<sequence length="209" mass="23951">MAEARLSLISEKELPEGLRPLVLEVQARSETPLFKLFERLPRDLSTDRLDRRRFLISGTTEAFRNLIRENFDLKFAKGLLIFLSEWEPALVSDLIPKHGLIPPQDLAFGVLTEEEVYRLSPALKARHLYFGVEYQGPESLAVEVLRSRLPFVLEGAPGEDRRIIVSASLADLLIYLLKPLEDLEDLREYVERILKELKKRHPDCFGEGG</sequence>
<name>A0A179D558_9BACT</name>
<dbReference type="STRING" id="999894.TDIS_0454"/>
<comment type="caution">
    <text evidence="1">The sequence shown here is derived from an EMBL/GenBank/DDBJ whole genome shotgun (WGS) entry which is preliminary data.</text>
</comment>
<dbReference type="RefSeq" id="WP_068668896.1">
    <property type="nucleotide sequence ID" value="NZ_LWLG01000002.1"/>
</dbReference>
<keyword evidence="2" id="KW-1185">Reference proteome</keyword>
<dbReference type="EMBL" id="LWLG01000002">
    <property type="protein sequence ID" value="OAQ21234.1"/>
    <property type="molecule type" value="Genomic_DNA"/>
</dbReference>